<dbReference type="Proteomes" id="UP000010729">
    <property type="component" value="Unassembled WGS sequence"/>
</dbReference>
<keyword evidence="1" id="KW-0689">Ribosomal protein</keyword>
<name>N1V770_9MICC</name>
<dbReference type="EMBL" id="ANPE02000057">
    <property type="protein sequence ID" value="EMY35957.1"/>
    <property type="molecule type" value="Genomic_DNA"/>
</dbReference>
<reference evidence="1 2" key="1">
    <citation type="journal article" date="2013" name="Genome Announc.">
        <title>Draft Genome Sequence of Arthrobacter crystallopoietes Strain BAB-32, Revealing Genes for Bioremediation.</title>
        <authorList>
            <person name="Joshi M.N."/>
            <person name="Pandit A.S."/>
            <person name="Sharma A."/>
            <person name="Pandya R.V."/>
            <person name="Desai S.M."/>
            <person name="Saxena A.K."/>
            <person name="Bagatharia S.B."/>
        </authorList>
    </citation>
    <scope>NUCLEOTIDE SEQUENCE [LARGE SCALE GENOMIC DNA]</scope>
    <source>
        <strain evidence="1 2">BAB-32</strain>
    </source>
</reference>
<dbReference type="AlphaFoldDB" id="N1V770"/>
<organism evidence="1 2">
    <name type="scientific">Arthrobacter crystallopoietes BAB-32</name>
    <dbReference type="NCBI Taxonomy" id="1246476"/>
    <lineage>
        <taxon>Bacteria</taxon>
        <taxon>Bacillati</taxon>
        <taxon>Actinomycetota</taxon>
        <taxon>Actinomycetes</taxon>
        <taxon>Micrococcales</taxon>
        <taxon>Micrococcaceae</taxon>
        <taxon>Crystallibacter</taxon>
    </lineage>
</organism>
<keyword evidence="1" id="KW-0687">Ribonucleoprotein</keyword>
<comment type="caution">
    <text evidence="1">The sequence shown here is derived from an EMBL/GenBank/DDBJ whole genome shotgun (WGS) entry which is preliminary data.</text>
</comment>
<gene>
    <name evidence="1" type="ORF">D477_001524</name>
</gene>
<protein>
    <submittedName>
        <fullName evidence="1">50S ribosomal protein L20</fullName>
    </submittedName>
</protein>
<dbReference type="GO" id="GO:0005840">
    <property type="term" value="C:ribosome"/>
    <property type="evidence" value="ECO:0007669"/>
    <property type="project" value="UniProtKB-KW"/>
</dbReference>
<proteinExistence type="predicted"/>
<keyword evidence="2" id="KW-1185">Reference proteome</keyword>
<evidence type="ECO:0000313" key="1">
    <source>
        <dbReference type="EMBL" id="EMY35957.1"/>
    </source>
</evidence>
<accession>N1V770</accession>
<evidence type="ECO:0000313" key="2">
    <source>
        <dbReference type="Proteomes" id="UP000010729"/>
    </source>
</evidence>
<dbReference type="OrthoDB" id="4871889at2"/>
<dbReference type="RefSeq" id="WP_005266559.1">
    <property type="nucleotide sequence ID" value="NZ_ANPE02000057.1"/>
</dbReference>
<sequence>MKAVDGQDAPEGFVIKGNQSKKYHVPGSTWYEQTAPVYWFESVEAAKLPATSLLAAKPARNSPSKFGQTAFRGDAIVAL</sequence>